<dbReference type="STRING" id="145388.A0A0D2KL89"/>
<name>A0A0D2KL89_9CHLO</name>
<dbReference type="OrthoDB" id="1929806at2759"/>
<dbReference type="GeneID" id="25728699"/>
<dbReference type="InterPro" id="IPR016039">
    <property type="entry name" value="Thiolase-like"/>
</dbReference>
<dbReference type="Gene3D" id="3.40.47.10">
    <property type="match status" value="1"/>
</dbReference>
<dbReference type="GO" id="GO:0016020">
    <property type="term" value="C:membrane"/>
    <property type="evidence" value="ECO:0007669"/>
    <property type="project" value="InterPro"/>
</dbReference>
<keyword evidence="3" id="KW-1185">Reference proteome</keyword>
<feature type="domain" description="FAE" evidence="1">
    <location>
        <begin position="1"/>
        <end position="57"/>
    </location>
</feature>
<proteinExistence type="predicted"/>
<organism evidence="2 3">
    <name type="scientific">Monoraphidium neglectum</name>
    <dbReference type="NCBI Taxonomy" id="145388"/>
    <lineage>
        <taxon>Eukaryota</taxon>
        <taxon>Viridiplantae</taxon>
        <taxon>Chlorophyta</taxon>
        <taxon>core chlorophytes</taxon>
        <taxon>Chlorophyceae</taxon>
        <taxon>CS clade</taxon>
        <taxon>Sphaeropleales</taxon>
        <taxon>Selenastraceae</taxon>
        <taxon>Monoraphidium</taxon>
    </lineage>
</organism>
<evidence type="ECO:0000313" key="3">
    <source>
        <dbReference type="Proteomes" id="UP000054498"/>
    </source>
</evidence>
<reference evidence="2 3" key="1">
    <citation type="journal article" date="2013" name="BMC Genomics">
        <title>Reconstruction of the lipid metabolism for the microalga Monoraphidium neglectum from its genome sequence reveals characteristics suitable for biofuel production.</title>
        <authorList>
            <person name="Bogen C."/>
            <person name="Al-Dilaimi A."/>
            <person name="Albersmeier A."/>
            <person name="Wichmann J."/>
            <person name="Grundmann M."/>
            <person name="Rupp O."/>
            <person name="Lauersen K.J."/>
            <person name="Blifernez-Klassen O."/>
            <person name="Kalinowski J."/>
            <person name="Goesmann A."/>
            <person name="Mussgnug J.H."/>
            <person name="Kruse O."/>
        </authorList>
    </citation>
    <scope>NUCLEOTIDE SEQUENCE [LARGE SCALE GENOMIC DNA]</scope>
    <source>
        <strain evidence="2 3">SAG 48.87</strain>
    </source>
</reference>
<dbReference type="Pfam" id="PF08392">
    <property type="entry name" value="FAE1_CUT1_RppA"/>
    <property type="match status" value="1"/>
</dbReference>
<dbReference type="Proteomes" id="UP000054498">
    <property type="component" value="Unassembled WGS sequence"/>
</dbReference>
<dbReference type="GO" id="GO:0006633">
    <property type="term" value="P:fatty acid biosynthetic process"/>
    <property type="evidence" value="ECO:0007669"/>
    <property type="project" value="InterPro"/>
</dbReference>
<evidence type="ECO:0000259" key="1">
    <source>
        <dbReference type="Pfam" id="PF08392"/>
    </source>
</evidence>
<gene>
    <name evidence="2" type="ORF">MNEG_11437</name>
</gene>
<dbReference type="SUPFAM" id="SSF53901">
    <property type="entry name" value="Thiolase-like"/>
    <property type="match status" value="1"/>
</dbReference>
<dbReference type="InterPro" id="IPR012392">
    <property type="entry name" value="3-ktacl-CoA_syn"/>
</dbReference>
<accession>A0A0D2KL89</accession>
<dbReference type="PANTHER" id="PTHR31561">
    <property type="entry name" value="3-KETOACYL-COA SYNTHASE"/>
    <property type="match status" value="1"/>
</dbReference>
<dbReference type="GO" id="GO:0016747">
    <property type="term" value="F:acyltransferase activity, transferring groups other than amino-acyl groups"/>
    <property type="evidence" value="ECO:0007669"/>
    <property type="project" value="InterPro"/>
</dbReference>
<protein>
    <submittedName>
        <fullName evidence="2">3-ketoacyl-CoA synthase 9</fullName>
    </submittedName>
</protein>
<dbReference type="EMBL" id="KK102961">
    <property type="protein sequence ID" value="KIY96528.1"/>
    <property type="molecule type" value="Genomic_DNA"/>
</dbReference>
<sequence length="58" mass="6639">MARQMLQLYPNTYALVVSTENITQNRYFGNKKSMLIPNTIFRVGGAAMLLTNKRSESR</sequence>
<dbReference type="RefSeq" id="XP_013895548.1">
    <property type="nucleotide sequence ID" value="XM_014040094.1"/>
</dbReference>
<dbReference type="InterPro" id="IPR013601">
    <property type="entry name" value="FAE1_typ3_polyketide_synth"/>
</dbReference>
<dbReference type="AlphaFoldDB" id="A0A0D2KL89"/>
<dbReference type="KEGG" id="mng:MNEG_11437"/>
<evidence type="ECO:0000313" key="2">
    <source>
        <dbReference type="EMBL" id="KIY96528.1"/>
    </source>
</evidence>